<keyword evidence="2" id="KW-1185">Reference proteome</keyword>
<evidence type="ECO:0000313" key="1">
    <source>
        <dbReference type="EMBL" id="WAJ30036.1"/>
    </source>
</evidence>
<organism evidence="1 2">
    <name type="scientific">Antarcticirhabdus aurantiaca</name>
    <dbReference type="NCBI Taxonomy" id="2606717"/>
    <lineage>
        <taxon>Bacteria</taxon>
        <taxon>Pseudomonadati</taxon>
        <taxon>Pseudomonadota</taxon>
        <taxon>Alphaproteobacteria</taxon>
        <taxon>Hyphomicrobiales</taxon>
        <taxon>Aurantimonadaceae</taxon>
        <taxon>Antarcticirhabdus</taxon>
    </lineage>
</organism>
<name>A0ACD4NT41_9HYPH</name>
<proteinExistence type="predicted"/>
<gene>
    <name evidence="1" type="ORF">OXU80_07445</name>
</gene>
<accession>A0ACD4NT41</accession>
<sequence>MRFLLDTNIVIAILKKDRSVLDAMRRWRPSDIGLSAIVSFELFYGIDKSRRAAANRANFEALRFETVPFEDNDARHAGDIRATLERRGTPIGAYDILIAGQARARSLTLVTRNTAEFARVEGLSLDNWQD</sequence>
<dbReference type="EMBL" id="CP113520">
    <property type="protein sequence ID" value="WAJ30036.1"/>
    <property type="molecule type" value="Genomic_DNA"/>
</dbReference>
<dbReference type="Proteomes" id="UP001163223">
    <property type="component" value="Chromosome"/>
</dbReference>
<reference evidence="1" key="1">
    <citation type="submission" date="2022-11" db="EMBL/GenBank/DDBJ databases">
        <title>beta-Carotene-producing bacterium, Jeongeuplla avenae sp. nov., alleviates the salt stress of Arabidopsis seedlings.</title>
        <authorList>
            <person name="Jiang L."/>
            <person name="Lee J."/>
        </authorList>
    </citation>
    <scope>NUCLEOTIDE SEQUENCE</scope>
    <source>
        <strain evidence="1">DY_R2A_6</strain>
    </source>
</reference>
<evidence type="ECO:0000313" key="2">
    <source>
        <dbReference type="Proteomes" id="UP001163223"/>
    </source>
</evidence>
<protein>
    <submittedName>
        <fullName evidence="1">Type II toxin-antitoxin system VapC family toxin</fullName>
    </submittedName>
</protein>